<comment type="similarity">
    <text evidence="2">Belongs to the DNase II family.</text>
</comment>
<dbReference type="PANTHER" id="PTHR10858:SF23">
    <property type="entry name" value="DEOXYRIBONUCLEASE II"/>
    <property type="match status" value="1"/>
</dbReference>
<dbReference type="InterPro" id="IPR004947">
    <property type="entry name" value="DNase_II"/>
</dbReference>
<dbReference type="EMBL" id="OV696693">
    <property type="protein sequence ID" value="CAH1272622.1"/>
    <property type="molecule type" value="Genomic_DNA"/>
</dbReference>
<evidence type="ECO:0000256" key="2">
    <source>
        <dbReference type="ARBA" id="ARBA00007527"/>
    </source>
</evidence>
<accession>A0A8K0AEV4</accession>
<dbReference type="Pfam" id="PF03265">
    <property type="entry name" value="DNase_II"/>
    <property type="match status" value="1"/>
</dbReference>
<organism evidence="6 7">
    <name type="scientific">Branchiostoma lanceolatum</name>
    <name type="common">Common lancelet</name>
    <name type="synonym">Amphioxus lanceolatum</name>
    <dbReference type="NCBI Taxonomy" id="7740"/>
    <lineage>
        <taxon>Eukaryota</taxon>
        <taxon>Metazoa</taxon>
        <taxon>Chordata</taxon>
        <taxon>Cephalochordata</taxon>
        <taxon>Leptocardii</taxon>
        <taxon>Amphioxiformes</taxon>
        <taxon>Branchiostomatidae</taxon>
        <taxon>Branchiostoma</taxon>
    </lineage>
</organism>
<dbReference type="EC" id="3.1.22.1" evidence="3"/>
<protein>
    <recommendedName>
        <fullName evidence="3">deoxyribonuclease II</fullName>
        <ecNumber evidence="3">3.1.22.1</ecNumber>
    </recommendedName>
</protein>
<evidence type="ECO:0000313" key="6">
    <source>
        <dbReference type="EMBL" id="CAH1272622.1"/>
    </source>
</evidence>
<dbReference type="GO" id="GO:0004531">
    <property type="term" value="F:deoxyribonuclease II activity"/>
    <property type="evidence" value="ECO:0007669"/>
    <property type="project" value="UniProtKB-EC"/>
</dbReference>
<keyword evidence="4" id="KW-0378">Hydrolase</keyword>
<dbReference type="CDD" id="cd09121">
    <property type="entry name" value="PLDc_DNaseII_2"/>
    <property type="match status" value="1"/>
</dbReference>
<dbReference type="AlphaFoldDB" id="A0A8K0AEV4"/>
<dbReference type="PANTHER" id="PTHR10858">
    <property type="entry name" value="DEOXYRIBONUCLEASE II"/>
    <property type="match status" value="1"/>
</dbReference>
<evidence type="ECO:0000256" key="3">
    <source>
        <dbReference type="ARBA" id="ARBA00012036"/>
    </source>
</evidence>
<keyword evidence="5" id="KW-0732">Signal</keyword>
<comment type="catalytic activity">
    <reaction evidence="1">
        <text>Endonucleolytic cleavage to nucleoside 3'-phosphates and 3'-phosphooligonucleotide end-products.</text>
        <dbReference type="EC" id="3.1.22.1"/>
    </reaction>
</comment>
<dbReference type="GO" id="GO:0006309">
    <property type="term" value="P:apoptotic DNA fragmentation"/>
    <property type="evidence" value="ECO:0007669"/>
    <property type="project" value="TreeGrafter"/>
</dbReference>
<dbReference type="Proteomes" id="UP000838412">
    <property type="component" value="Chromosome 8"/>
</dbReference>
<evidence type="ECO:0000256" key="5">
    <source>
        <dbReference type="SAM" id="SignalP"/>
    </source>
</evidence>
<evidence type="ECO:0000256" key="1">
    <source>
        <dbReference type="ARBA" id="ARBA00000447"/>
    </source>
</evidence>
<evidence type="ECO:0000256" key="4">
    <source>
        <dbReference type="ARBA" id="ARBA00022801"/>
    </source>
</evidence>
<proteinExistence type="inferred from homology"/>
<reference evidence="6" key="1">
    <citation type="submission" date="2022-01" db="EMBL/GenBank/DDBJ databases">
        <authorList>
            <person name="Braso-Vives M."/>
        </authorList>
    </citation>
    <scope>NUCLEOTIDE SEQUENCE</scope>
</reference>
<dbReference type="OrthoDB" id="10261598at2759"/>
<feature type="chain" id="PRO_5035482627" description="deoxyribonuclease II" evidence="5">
    <location>
        <begin position="25"/>
        <end position="363"/>
    </location>
</feature>
<feature type="signal peptide" evidence="5">
    <location>
        <begin position="1"/>
        <end position="24"/>
    </location>
</feature>
<name>A0A8K0AEV4_BRALA</name>
<gene>
    <name evidence="6" type="primary">DNASE2</name>
    <name evidence="6" type="ORF">BLAG_LOCUS24219</name>
</gene>
<sequence>MSPAKFVPFLPMFWLCLGVALGRAAGLSCLTEQGNAVDWFIAYKIPKIAESPYKLVQEGLGHVYMDANTQKWSDVSPESLNNTNNAIGRTLQQMYSKGSRQDLAYVLYDDELPDRMLAATSTTRGHTKGKGVLVFDKSGGYWLVHSTPKFPNPAKDSYSWPENAVIYGQSFLCVSFQYKEFEKIGQQLLYTWPRVYDSQLPASFAPDFPSLSKVLKGQHVGSSPWNHTQVLTSRGGQQFHSFVKFGTFNADIYADWLAPYFQTGLLTETWQNGAGKMGSFCGKYKVLNIKEVKLPNNISFTSTKDHSKWAITLNTGKPWTCIGGLNRQLSQEDRPGGTVCVNHPQIWRAFVSIVEDMEKCTKR</sequence>
<evidence type="ECO:0000313" key="7">
    <source>
        <dbReference type="Proteomes" id="UP000838412"/>
    </source>
</evidence>
<dbReference type="CDD" id="cd09120">
    <property type="entry name" value="PLDc_DNaseII_1"/>
    <property type="match status" value="1"/>
</dbReference>
<keyword evidence="7" id="KW-1185">Reference proteome</keyword>